<keyword evidence="1" id="KW-1133">Transmembrane helix</keyword>
<keyword evidence="1" id="KW-0472">Membrane</keyword>
<sequence length="71" mass="7578">MSQSTEAGKLPGWTLLVSLLGCAIALAVLLASRHFGLSWWIGVPAAIAVAVASVFLDRAIERRYAPSRRAN</sequence>
<dbReference type="Proteomes" id="UP001245184">
    <property type="component" value="Unassembled WGS sequence"/>
</dbReference>
<protein>
    <recommendedName>
        <fullName evidence="4">Lipoprotein</fullName>
    </recommendedName>
</protein>
<evidence type="ECO:0000313" key="2">
    <source>
        <dbReference type="EMBL" id="MDR6208158.1"/>
    </source>
</evidence>
<proteinExistence type="predicted"/>
<evidence type="ECO:0000313" key="3">
    <source>
        <dbReference type="Proteomes" id="UP001245184"/>
    </source>
</evidence>
<keyword evidence="1" id="KW-0812">Transmembrane</keyword>
<dbReference type="RefSeq" id="WP_310035627.1">
    <property type="nucleotide sequence ID" value="NZ_JAVIZN010000003.1"/>
</dbReference>
<name>A0ABD5CSX4_9BURK</name>
<feature type="transmembrane region" description="Helical" evidence="1">
    <location>
        <begin position="12"/>
        <end position="31"/>
    </location>
</feature>
<accession>A0ABD5CSX4</accession>
<reference evidence="2 3" key="1">
    <citation type="submission" date="2023-08" db="EMBL/GenBank/DDBJ databases">
        <title>Genome sequencing of plant associated microbes to promote plant fitness in Sorghum bicolor and Oryza sativa.</title>
        <authorList>
            <person name="Coleman-Derr D."/>
        </authorList>
    </citation>
    <scope>NUCLEOTIDE SEQUENCE [LARGE SCALE GENOMIC DNA]</scope>
    <source>
        <strain evidence="2 3">SLBN-33</strain>
    </source>
</reference>
<feature type="transmembrane region" description="Helical" evidence="1">
    <location>
        <begin position="37"/>
        <end position="56"/>
    </location>
</feature>
<comment type="caution">
    <text evidence="2">The sequence shown here is derived from an EMBL/GenBank/DDBJ whole genome shotgun (WGS) entry which is preliminary data.</text>
</comment>
<dbReference type="AlphaFoldDB" id="A0ABD5CSX4"/>
<evidence type="ECO:0008006" key="4">
    <source>
        <dbReference type="Google" id="ProtNLM"/>
    </source>
</evidence>
<gene>
    <name evidence="2" type="ORF">QF025_006959</name>
</gene>
<dbReference type="EMBL" id="JAVIZN010000003">
    <property type="protein sequence ID" value="MDR6208158.1"/>
    <property type="molecule type" value="Genomic_DNA"/>
</dbReference>
<evidence type="ECO:0000256" key="1">
    <source>
        <dbReference type="SAM" id="Phobius"/>
    </source>
</evidence>
<organism evidence="2 3">
    <name type="scientific">Paraburkholderia graminis</name>
    <dbReference type="NCBI Taxonomy" id="60548"/>
    <lineage>
        <taxon>Bacteria</taxon>
        <taxon>Pseudomonadati</taxon>
        <taxon>Pseudomonadota</taxon>
        <taxon>Betaproteobacteria</taxon>
        <taxon>Burkholderiales</taxon>
        <taxon>Burkholderiaceae</taxon>
        <taxon>Paraburkholderia</taxon>
    </lineage>
</organism>